<dbReference type="PANTHER" id="PTHR24252:SF27">
    <property type="entry name" value="TRANSMEMBRANE PROTEASE SERINE 3-LIKE"/>
    <property type="match status" value="1"/>
</dbReference>
<dbReference type="InterPro" id="IPR001314">
    <property type="entry name" value="Peptidase_S1A"/>
</dbReference>
<dbReference type="FunFam" id="2.40.10.10:FF:000184">
    <property type="entry name" value="Prostasin"/>
    <property type="match status" value="1"/>
</dbReference>
<dbReference type="PROSITE" id="PS00134">
    <property type="entry name" value="TRYPSIN_HIS"/>
    <property type="match status" value="1"/>
</dbReference>
<dbReference type="GO" id="GO:0006508">
    <property type="term" value="P:proteolysis"/>
    <property type="evidence" value="ECO:0007669"/>
    <property type="project" value="UniProtKB-KW"/>
</dbReference>
<evidence type="ECO:0000259" key="7">
    <source>
        <dbReference type="PROSITE" id="PS50240"/>
    </source>
</evidence>
<dbReference type="Pfam" id="PF00089">
    <property type="entry name" value="Trypsin"/>
    <property type="match status" value="1"/>
</dbReference>
<sequence length="246" mass="27075">MAAPASDLGPLGYLLLLLLVTPIWVASVSHRNRHPKSQANSLSGDVACGQPVLEGKILGGMPSPFQKWPWLVSLHYAGFHFCGGSILNTYWVLTAAHCFAREKRIESFDVYVGINNLDVATRHTQWFEINKVIIHPTYGLFHPIGGDVALVQLKKPIIFSDSVLPVCMPPSNLNLDSVPCWAAGWGLVSPQGDTLKQLQEVQLPLIPKFQCQLLYGYTSYLLPEMLCAGDIANVKNVCEVRPILSN</sequence>
<dbReference type="InterPro" id="IPR018114">
    <property type="entry name" value="TRYPSIN_HIS"/>
</dbReference>
<evidence type="ECO:0000256" key="1">
    <source>
        <dbReference type="ARBA" id="ARBA00022670"/>
    </source>
</evidence>
<keyword evidence="2" id="KW-0378">Hydrolase</keyword>
<dbReference type="Gene3D" id="2.40.10.10">
    <property type="entry name" value="Trypsin-like serine proteases"/>
    <property type="match status" value="1"/>
</dbReference>
<proteinExistence type="predicted"/>
<feature type="transmembrane region" description="Helical" evidence="6">
    <location>
        <begin position="12"/>
        <end position="29"/>
    </location>
</feature>
<evidence type="ECO:0000313" key="8">
    <source>
        <dbReference type="EMBL" id="KAH0506309.1"/>
    </source>
</evidence>
<dbReference type="PRINTS" id="PR00722">
    <property type="entry name" value="CHYMOTRYPSIN"/>
</dbReference>
<dbReference type="CDD" id="cd00190">
    <property type="entry name" value="Tryp_SPc"/>
    <property type="match status" value="1"/>
</dbReference>
<dbReference type="InterPro" id="IPR009003">
    <property type="entry name" value="Peptidase_S1_PA"/>
</dbReference>
<organism evidence="8 9">
    <name type="scientific">Microtus ochrogaster</name>
    <name type="common">Prairie vole</name>
    <dbReference type="NCBI Taxonomy" id="79684"/>
    <lineage>
        <taxon>Eukaryota</taxon>
        <taxon>Metazoa</taxon>
        <taxon>Chordata</taxon>
        <taxon>Craniata</taxon>
        <taxon>Vertebrata</taxon>
        <taxon>Euteleostomi</taxon>
        <taxon>Mammalia</taxon>
        <taxon>Eutheria</taxon>
        <taxon>Euarchontoglires</taxon>
        <taxon>Glires</taxon>
        <taxon>Rodentia</taxon>
        <taxon>Myomorpha</taxon>
        <taxon>Muroidea</taxon>
        <taxon>Cricetidae</taxon>
        <taxon>Arvicolinae</taxon>
        <taxon>Microtus</taxon>
    </lineage>
</organism>
<dbReference type="SMART" id="SM00020">
    <property type="entry name" value="Tryp_SPc"/>
    <property type="match status" value="1"/>
</dbReference>
<dbReference type="InterPro" id="IPR001254">
    <property type="entry name" value="Trypsin_dom"/>
</dbReference>
<keyword evidence="5" id="KW-0325">Glycoprotein</keyword>
<protein>
    <submittedName>
        <fullName evidence="8">Serine protease 38</fullName>
    </submittedName>
</protein>
<dbReference type="InterPro" id="IPR043504">
    <property type="entry name" value="Peptidase_S1_PA_chymotrypsin"/>
</dbReference>
<dbReference type="EMBL" id="JAATJU010024137">
    <property type="protein sequence ID" value="KAH0506309.1"/>
    <property type="molecule type" value="Genomic_DNA"/>
</dbReference>
<dbReference type="PANTHER" id="PTHR24252">
    <property type="entry name" value="ACROSIN-RELATED"/>
    <property type="match status" value="1"/>
</dbReference>
<evidence type="ECO:0000256" key="3">
    <source>
        <dbReference type="ARBA" id="ARBA00022825"/>
    </source>
</evidence>
<evidence type="ECO:0000256" key="5">
    <source>
        <dbReference type="ARBA" id="ARBA00023180"/>
    </source>
</evidence>
<keyword evidence="6" id="KW-0472">Membrane</keyword>
<comment type="caution">
    <text evidence="8">The sequence shown here is derived from an EMBL/GenBank/DDBJ whole genome shotgun (WGS) entry which is preliminary data.</text>
</comment>
<keyword evidence="4" id="KW-1015">Disulfide bond</keyword>
<evidence type="ECO:0000256" key="6">
    <source>
        <dbReference type="SAM" id="Phobius"/>
    </source>
</evidence>
<evidence type="ECO:0000256" key="2">
    <source>
        <dbReference type="ARBA" id="ARBA00022801"/>
    </source>
</evidence>
<dbReference type="Proteomes" id="UP000710432">
    <property type="component" value="Unassembled WGS sequence"/>
</dbReference>
<dbReference type="AlphaFoldDB" id="A0A8J6G781"/>
<reference evidence="8" key="1">
    <citation type="submission" date="2020-03" db="EMBL/GenBank/DDBJ databases">
        <title>Studies in the Genomics of Life Span.</title>
        <authorList>
            <person name="Glass D."/>
        </authorList>
    </citation>
    <scope>NUCLEOTIDE SEQUENCE</scope>
    <source>
        <strain evidence="8">LTLLF</strain>
        <tissue evidence="8">Muscle</tissue>
    </source>
</reference>
<keyword evidence="1 8" id="KW-0645">Protease</keyword>
<evidence type="ECO:0000313" key="9">
    <source>
        <dbReference type="Proteomes" id="UP000710432"/>
    </source>
</evidence>
<keyword evidence="6" id="KW-0812">Transmembrane</keyword>
<dbReference type="PROSITE" id="PS50240">
    <property type="entry name" value="TRYPSIN_DOM"/>
    <property type="match status" value="1"/>
</dbReference>
<evidence type="ECO:0000256" key="4">
    <source>
        <dbReference type="ARBA" id="ARBA00023157"/>
    </source>
</evidence>
<dbReference type="SUPFAM" id="SSF50494">
    <property type="entry name" value="Trypsin-like serine proteases"/>
    <property type="match status" value="1"/>
</dbReference>
<dbReference type="GO" id="GO:0004252">
    <property type="term" value="F:serine-type endopeptidase activity"/>
    <property type="evidence" value="ECO:0007669"/>
    <property type="project" value="InterPro"/>
</dbReference>
<name>A0A8J6G781_MICOH</name>
<keyword evidence="3" id="KW-0720">Serine protease</keyword>
<gene>
    <name evidence="8" type="ORF">LTLLF_173880</name>
</gene>
<accession>A0A8J6G781</accession>
<keyword evidence="6" id="KW-1133">Transmembrane helix</keyword>
<feature type="domain" description="Peptidase S1" evidence="7">
    <location>
        <begin position="57"/>
        <end position="239"/>
    </location>
</feature>